<feature type="non-terminal residue" evidence="1">
    <location>
        <position position="1"/>
    </location>
</feature>
<protein>
    <submittedName>
        <fullName evidence="1">Uncharacterized protein</fullName>
    </submittedName>
</protein>
<reference evidence="1" key="1">
    <citation type="journal article" date="2014" name="Front. Microbiol.">
        <title>High frequency of phylogenetically diverse reductive dehalogenase-homologous genes in deep subseafloor sedimentary metagenomes.</title>
        <authorList>
            <person name="Kawai M."/>
            <person name="Futagami T."/>
            <person name="Toyoda A."/>
            <person name="Takaki Y."/>
            <person name="Nishi S."/>
            <person name="Hori S."/>
            <person name="Arai W."/>
            <person name="Tsubouchi T."/>
            <person name="Morono Y."/>
            <person name="Uchiyama I."/>
            <person name="Ito T."/>
            <person name="Fujiyama A."/>
            <person name="Inagaki F."/>
            <person name="Takami H."/>
        </authorList>
    </citation>
    <scope>NUCLEOTIDE SEQUENCE</scope>
    <source>
        <strain evidence="1">Expedition CK06-06</strain>
    </source>
</reference>
<organism evidence="1">
    <name type="scientific">marine sediment metagenome</name>
    <dbReference type="NCBI Taxonomy" id="412755"/>
    <lineage>
        <taxon>unclassified sequences</taxon>
        <taxon>metagenomes</taxon>
        <taxon>ecological metagenomes</taxon>
    </lineage>
</organism>
<accession>X1BDD8</accession>
<gene>
    <name evidence="1" type="ORF">S01H4_42819</name>
</gene>
<sequence>ITYIKKINKTSLKSLPSEKDLEICEDTMYLITYFFRKKS</sequence>
<proteinExistence type="predicted"/>
<dbReference type="AlphaFoldDB" id="X1BDD8"/>
<comment type="caution">
    <text evidence="1">The sequence shown here is derived from an EMBL/GenBank/DDBJ whole genome shotgun (WGS) entry which is preliminary data.</text>
</comment>
<dbReference type="EMBL" id="BART01023556">
    <property type="protein sequence ID" value="GAG93944.1"/>
    <property type="molecule type" value="Genomic_DNA"/>
</dbReference>
<name>X1BDD8_9ZZZZ</name>
<evidence type="ECO:0000313" key="1">
    <source>
        <dbReference type="EMBL" id="GAG93944.1"/>
    </source>
</evidence>